<protein>
    <submittedName>
        <fullName evidence="1">Uncharacterized protein</fullName>
    </submittedName>
</protein>
<evidence type="ECO:0000313" key="1">
    <source>
        <dbReference type="EMBL" id="AMU91490.1"/>
    </source>
</evidence>
<dbReference type="KEGG" id="smaz:LH19_20415"/>
<proteinExistence type="predicted"/>
<name>A0AAC9FGN1_SPHMC</name>
<gene>
    <name evidence="1" type="ORF">ATM17_20960</name>
</gene>
<dbReference type="Proteomes" id="UP000076088">
    <property type="component" value="Chromosome"/>
</dbReference>
<dbReference type="AlphaFoldDB" id="A0AAC9FGN1"/>
<evidence type="ECO:0000313" key="2">
    <source>
        <dbReference type="Proteomes" id="UP000076088"/>
    </source>
</evidence>
<dbReference type="EMBL" id="CP013344">
    <property type="protein sequence ID" value="AMU91490.1"/>
    <property type="molecule type" value="Genomic_DNA"/>
</dbReference>
<accession>A0AAC9FGN1</accession>
<dbReference type="RefSeq" id="WP_054731539.1">
    <property type="nucleotide sequence ID" value="NZ_CP009429.1"/>
</dbReference>
<organism evidence="1 2">
    <name type="scientific">Sphingopyxis macrogoltabida</name>
    <name type="common">Sphingomonas macrogoltabidus</name>
    <dbReference type="NCBI Taxonomy" id="33050"/>
    <lineage>
        <taxon>Bacteria</taxon>
        <taxon>Pseudomonadati</taxon>
        <taxon>Pseudomonadota</taxon>
        <taxon>Alphaproteobacteria</taxon>
        <taxon>Sphingomonadales</taxon>
        <taxon>Sphingomonadaceae</taxon>
        <taxon>Sphingopyxis</taxon>
    </lineage>
</organism>
<keyword evidence="2" id="KW-1185">Reference proteome</keyword>
<reference evidence="1 2" key="2">
    <citation type="journal article" date="2016" name="Genome Announc.">
        <title>Complete Genome Sequence of Sphingopyxis macrogoltabida Strain 203N (NBRC 111659), a Polyethylene Glycol Degrader.</title>
        <authorList>
            <person name="Ohtsubo Y."/>
            <person name="Nonoyama S."/>
            <person name="Nagata Y."/>
            <person name="Numata M."/>
            <person name="Tsuchikane K."/>
            <person name="Hosoyama A."/>
            <person name="Yamazoe A."/>
            <person name="Tsuda M."/>
            <person name="Fujita N."/>
            <person name="Kawai F."/>
        </authorList>
    </citation>
    <scope>NUCLEOTIDE SEQUENCE [LARGE SCALE GENOMIC DNA]</scope>
    <source>
        <strain evidence="1 2">203N</strain>
    </source>
</reference>
<reference evidence="2" key="1">
    <citation type="submission" date="2015-11" db="EMBL/GenBank/DDBJ databases">
        <title>Complete genome sequence of a polyethylene-glycol degrader Sphingopyxis macrogoltabida 203N (NBRC 111659).</title>
        <authorList>
            <person name="Yoshiyuki O."/>
            <person name="Shouta N."/>
            <person name="Nagata Y."/>
            <person name="Numata M."/>
            <person name="Tsuchikane K."/>
            <person name="Hosoyama A."/>
            <person name="Yamazoe A."/>
            <person name="Tsuda M."/>
            <person name="Fujita N."/>
            <person name="Kawai F."/>
        </authorList>
    </citation>
    <scope>NUCLEOTIDE SEQUENCE [LARGE SCALE GENOMIC DNA]</scope>
    <source>
        <strain evidence="2">203N</strain>
    </source>
</reference>
<sequence>MIARRIGAVVAAAGLATAPLATDARVIRVGTCGGAAQHLVLPADPARPNNEGGNCVKACHAMTDRRDRLSAKRGCC</sequence>